<dbReference type="Proteomes" id="UP000266701">
    <property type="component" value="Unassembled WGS sequence"/>
</dbReference>
<evidence type="ECO:0000313" key="1">
    <source>
        <dbReference type="EMBL" id="RGP82324.1"/>
    </source>
</evidence>
<sequence>MNYFSLQEASQRMKKAISEMTSAVVALQECNGFEATIKEMKEQIGDMTVATQLIDAQLSELDKQRHPDATI</sequence>
<dbReference type="RefSeq" id="WP_118090337.1">
    <property type="nucleotide sequence ID" value="NZ_VSHG01000073.1"/>
</dbReference>
<comment type="caution">
    <text evidence="1">The sequence shown here is derived from an EMBL/GenBank/DDBJ whole genome shotgun (WGS) entry which is preliminary data.</text>
</comment>
<accession>A0A395TCD1</accession>
<organism evidence="1 2">
    <name type="scientific">Vibrio cholerae</name>
    <dbReference type="NCBI Taxonomy" id="666"/>
    <lineage>
        <taxon>Bacteria</taxon>
        <taxon>Pseudomonadati</taxon>
        <taxon>Pseudomonadota</taxon>
        <taxon>Gammaproteobacteria</taxon>
        <taxon>Vibrionales</taxon>
        <taxon>Vibrionaceae</taxon>
        <taxon>Vibrio</taxon>
    </lineage>
</organism>
<protein>
    <submittedName>
        <fullName evidence="1">Uncharacterized protein</fullName>
    </submittedName>
</protein>
<evidence type="ECO:0000313" key="2">
    <source>
        <dbReference type="Proteomes" id="UP000266701"/>
    </source>
</evidence>
<dbReference type="EMBL" id="MCBA01000209">
    <property type="protein sequence ID" value="RGP82324.1"/>
    <property type="molecule type" value="Genomic_DNA"/>
</dbReference>
<reference evidence="1 2" key="1">
    <citation type="journal article" date="2017" name="Emerg. Infect. Dis.">
        <title>Carbapenemase VCC-1-Producing Vibrio cholerae in Coastal Waters of Germany.</title>
        <authorList>
            <person name="Hammerl J.A."/>
            <person name="Jackel C."/>
            <person name="Bortolaia V."/>
            <person name="Schwartz K."/>
            <person name="Bier N."/>
            <person name="Hendriksen R.S."/>
            <person name="Guerra B."/>
            <person name="Strauch E."/>
        </authorList>
    </citation>
    <scope>NUCLEOTIDE SEQUENCE [LARGE SCALE GENOMIC DNA]</scope>
    <source>
        <strain evidence="1 2">VN-2825</strain>
    </source>
</reference>
<name>A0A395TCD1_VIBCL</name>
<proteinExistence type="predicted"/>
<dbReference type="AlphaFoldDB" id="A0A395TCD1"/>
<gene>
    <name evidence="1" type="ORF">BC353_18230</name>
</gene>